<reference evidence="2" key="2">
    <citation type="journal article" date="2023" name="Int. J. Mol. Sci.">
        <title>De Novo Assembly and Annotation of 11 Diverse Shrub Willow (Salix) Genomes Reveals Novel Gene Organization in Sex-Linked Regions.</title>
        <authorList>
            <person name="Hyden B."/>
            <person name="Feng K."/>
            <person name="Yates T.B."/>
            <person name="Jawdy S."/>
            <person name="Cereghino C."/>
            <person name="Smart L.B."/>
            <person name="Muchero W."/>
        </authorList>
    </citation>
    <scope>NUCLEOTIDE SEQUENCE</scope>
    <source>
        <tissue evidence="2">Shoot tip</tissue>
    </source>
</reference>
<keyword evidence="3" id="KW-1185">Reference proteome</keyword>
<name>A0A9Q0PPU6_SALPP</name>
<proteinExistence type="predicted"/>
<reference evidence="2" key="1">
    <citation type="submission" date="2022-11" db="EMBL/GenBank/DDBJ databases">
        <authorList>
            <person name="Hyden B.L."/>
            <person name="Feng K."/>
            <person name="Yates T."/>
            <person name="Jawdy S."/>
            <person name="Smart L.B."/>
            <person name="Muchero W."/>
        </authorList>
    </citation>
    <scope>NUCLEOTIDE SEQUENCE</scope>
    <source>
        <tissue evidence="2">Shoot tip</tissue>
    </source>
</reference>
<evidence type="ECO:0000313" key="3">
    <source>
        <dbReference type="Proteomes" id="UP001151532"/>
    </source>
</evidence>
<gene>
    <name evidence="2" type="ORF">OIU79_013870</name>
</gene>
<sequence length="23" mass="2356">MDGIFGSSRSTGPSPVMDGKKSN</sequence>
<dbReference type="EMBL" id="JAPFFK010000018">
    <property type="protein sequence ID" value="KAJ6691992.1"/>
    <property type="molecule type" value="Genomic_DNA"/>
</dbReference>
<evidence type="ECO:0000313" key="2">
    <source>
        <dbReference type="EMBL" id="KAJ6691992.1"/>
    </source>
</evidence>
<comment type="caution">
    <text evidence="2">The sequence shown here is derived from an EMBL/GenBank/DDBJ whole genome shotgun (WGS) entry which is preliminary data.</text>
</comment>
<evidence type="ECO:0000256" key="1">
    <source>
        <dbReference type="SAM" id="MobiDB-lite"/>
    </source>
</evidence>
<accession>A0A9Q0PPU6</accession>
<feature type="region of interest" description="Disordered" evidence="1">
    <location>
        <begin position="1"/>
        <end position="23"/>
    </location>
</feature>
<protein>
    <submittedName>
        <fullName evidence="2">Uncharacterized protein</fullName>
    </submittedName>
</protein>
<organism evidence="2 3">
    <name type="scientific">Salix purpurea</name>
    <name type="common">Purple osier willow</name>
    <dbReference type="NCBI Taxonomy" id="77065"/>
    <lineage>
        <taxon>Eukaryota</taxon>
        <taxon>Viridiplantae</taxon>
        <taxon>Streptophyta</taxon>
        <taxon>Embryophyta</taxon>
        <taxon>Tracheophyta</taxon>
        <taxon>Spermatophyta</taxon>
        <taxon>Magnoliopsida</taxon>
        <taxon>eudicotyledons</taxon>
        <taxon>Gunneridae</taxon>
        <taxon>Pentapetalae</taxon>
        <taxon>rosids</taxon>
        <taxon>fabids</taxon>
        <taxon>Malpighiales</taxon>
        <taxon>Salicaceae</taxon>
        <taxon>Saliceae</taxon>
        <taxon>Salix</taxon>
    </lineage>
</organism>
<dbReference type="AlphaFoldDB" id="A0A9Q0PPU6"/>
<dbReference type="Proteomes" id="UP001151532">
    <property type="component" value="Chromosome 9"/>
</dbReference>